<accession>A0A3N7IZP2</accession>
<dbReference type="EMBL" id="QUSW01000003">
    <property type="protein sequence ID" value="RQP24182.1"/>
    <property type="molecule type" value="Genomic_DNA"/>
</dbReference>
<sequence>MPGNVNHIEGINMSSKLYPTLATVAIALASAVAMTSAFAVEATQDTPVPGTKTRAEVKAEALKATNVVQYGEATVFVDKAPSQGRVYATAEPGPVQVVRLGDATEFRDQPGVRTRADVRAETLAALRAARAH</sequence>
<evidence type="ECO:0000313" key="2">
    <source>
        <dbReference type="EMBL" id="RQP24182.1"/>
    </source>
</evidence>
<keyword evidence="3" id="KW-1185">Reference proteome</keyword>
<reference evidence="2 3" key="2">
    <citation type="submission" date="2018-12" db="EMBL/GenBank/DDBJ databases">
        <title>Rhizobacter gummiphilus sp. nov., a rubber-degrading bacterium isolated from the soil of a botanical garden in Japan.</title>
        <authorList>
            <person name="Shunsuke S.S."/>
        </authorList>
    </citation>
    <scope>NUCLEOTIDE SEQUENCE [LARGE SCALE GENOMIC DNA]</scope>
    <source>
        <strain evidence="2 3">S-16</strain>
    </source>
</reference>
<dbReference type="Proteomes" id="UP000267464">
    <property type="component" value="Unassembled WGS sequence"/>
</dbReference>
<evidence type="ECO:0000313" key="3">
    <source>
        <dbReference type="Proteomes" id="UP000267464"/>
    </source>
</evidence>
<evidence type="ECO:0000256" key="1">
    <source>
        <dbReference type="SAM" id="SignalP"/>
    </source>
</evidence>
<protein>
    <submittedName>
        <fullName evidence="2">DUF4148 domain-containing protein</fullName>
    </submittedName>
</protein>
<feature type="signal peptide" evidence="1">
    <location>
        <begin position="1"/>
        <end position="39"/>
    </location>
</feature>
<keyword evidence="1" id="KW-0732">Signal</keyword>
<feature type="chain" id="PRO_5018096308" evidence="1">
    <location>
        <begin position="40"/>
        <end position="132"/>
    </location>
</feature>
<organism evidence="2 3">
    <name type="scientific">Piscinibacter terrae</name>
    <dbReference type="NCBI Taxonomy" id="2496871"/>
    <lineage>
        <taxon>Bacteria</taxon>
        <taxon>Pseudomonadati</taxon>
        <taxon>Pseudomonadota</taxon>
        <taxon>Betaproteobacteria</taxon>
        <taxon>Burkholderiales</taxon>
        <taxon>Sphaerotilaceae</taxon>
        <taxon>Piscinibacter</taxon>
    </lineage>
</organism>
<reference evidence="2 3" key="1">
    <citation type="submission" date="2018-08" db="EMBL/GenBank/DDBJ databases">
        <authorList>
            <person name="Khan S.A."/>
            <person name="Jeon C.O."/>
            <person name="Chun B.H."/>
            <person name="Jeong S.E."/>
        </authorList>
    </citation>
    <scope>NUCLEOTIDE SEQUENCE [LARGE SCALE GENOMIC DNA]</scope>
    <source>
        <strain evidence="2 3">S-16</strain>
    </source>
</reference>
<name>A0A3N7IZP2_9BURK</name>
<comment type="caution">
    <text evidence="2">The sequence shown here is derived from an EMBL/GenBank/DDBJ whole genome shotgun (WGS) entry which is preliminary data.</text>
</comment>
<proteinExistence type="predicted"/>
<gene>
    <name evidence="2" type="ORF">DZC73_12740</name>
</gene>
<dbReference type="AlphaFoldDB" id="A0A3N7IZP2"/>